<dbReference type="Pfam" id="PF13855">
    <property type="entry name" value="LRR_8"/>
    <property type="match status" value="2"/>
</dbReference>
<dbReference type="SUPFAM" id="SSF56112">
    <property type="entry name" value="Protein kinase-like (PK-like)"/>
    <property type="match status" value="2"/>
</dbReference>
<dbReference type="Pfam" id="PF08263">
    <property type="entry name" value="LRRNT_2"/>
    <property type="match status" value="2"/>
</dbReference>
<dbReference type="InterPro" id="IPR053211">
    <property type="entry name" value="DNA_repair-toleration"/>
</dbReference>
<organism evidence="12 13">
    <name type="scientific">Stylosanthes scabra</name>
    <dbReference type="NCBI Taxonomy" id="79078"/>
    <lineage>
        <taxon>Eukaryota</taxon>
        <taxon>Viridiplantae</taxon>
        <taxon>Streptophyta</taxon>
        <taxon>Embryophyta</taxon>
        <taxon>Tracheophyta</taxon>
        <taxon>Spermatophyta</taxon>
        <taxon>Magnoliopsida</taxon>
        <taxon>eudicotyledons</taxon>
        <taxon>Gunneridae</taxon>
        <taxon>Pentapetalae</taxon>
        <taxon>rosids</taxon>
        <taxon>fabids</taxon>
        <taxon>Fabales</taxon>
        <taxon>Fabaceae</taxon>
        <taxon>Papilionoideae</taxon>
        <taxon>50 kb inversion clade</taxon>
        <taxon>dalbergioids sensu lato</taxon>
        <taxon>Dalbergieae</taxon>
        <taxon>Pterocarpus clade</taxon>
        <taxon>Stylosanthes</taxon>
    </lineage>
</organism>
<feature type="binding site" evidence="8">
    <location>
        <position position="1562"/>
    </location>
    <ligand>
        <name>ATP</name>
        <dbReference type="ChEBI" id="CHEBI:30616"/>
    </ligand>
</feature>
<dbReference type="Gene3D" id="1.10.510.10">
    <property type="entry name" value="Transferase(Phosphotransferase) domain 1"/>
    <property type="match status" value="3"/>
</dbReference>
<dbReference type="PANTHER" id="PTHR48060:SF20">
    <property type="entry name" value="LEUCINE-RICH REPEAT-CONTAINING N-TERMINAL PLANT-TYPE DOMAIN-CONTAINING PROTEIN"/>
    <property type="match status" value="1"/>
</dbReference>
<name>A0ABU6SFP2_9FABA</name>
<keyword evidence="3 9" id="KW-0812">Transmembrane</keyword>
<dbReference type="InterPro" id="IPR013210">
    <property type="entry name" value="LRR_N_plant-typ"/>
</dbReference>
<evidence type="ECO:0000256" key="5">
    <source>
        <dbReference type="ARBA" id="ARBA00022737"/>
    </source>
</evidence>
<keyword evidence="2" id="KW-0433">Leucine-rich repeat</keyword>
<dbReference type="SMART" id="SM00365">
    <property type="entry name" value="LRR_SD22"/>
    <property type="match status" value="6"/>
</dbReference>
<evidence type="ECO:0000256" key="8">
    <source>
        <dbReference type="PROSITE-ProRule" id="PRU10141"/>
    </source>
</evidence>
<accession>A0ABU6SFP2</accession>
<dbReference type="SMART" id="SM00369">
    <property type="entry name" value="LRR_TYP"/>
    <property type="match status" value="15"/>
</dbReference>
<evidence type="ECO:0000256" key="9">
    <source>
        <dbReference type="SAM" id="Phobius"/>
    </source>
</evidence>
<dbReference type="InterPro" id="IPR001611">
    <property type="entry name" value="Leu-rich_rpt"/>
</dbReference>
<protein>
    <recommendedName>
        <fullName evidence="11">Protein kinase domain-containing protein</fullName>
    </recommendedName>
</protein>
<sequence>MMASFQFLSLLIVVSSVLTCYGDSNDNMNIQLNDDVLGLIVFKSDLHDPSSSLASWNEDDSSACSWNRVQCNPATGRVTEINLDGLGLSGKIGRGLEKLQHLMVLSLSHNNFNGSITPSLALSSTIQSLNLSYNGFSGQIPASFVNMSSIRSLDVSHNSFSGQIPQNFFDNCNSLHYLSLSNNMFDGQIPSTISRCSSLNSIDLSNNRFTGYVDFAGAWSLSRLRQLDLSNNALSGSLPKGISSIHNLKELLLRKNQFSGPLPSDIGLCLHLNKLDLSDNQFNGELPESFKMLKSLSYLSTSNNIFAGEFPQWIGTMTSLEHLDLSNNQFTGAIPDSIGELRSLAYLSVSNNKLEGNIPASLVSCTELSVIKLRGNGFNGSIPEGLFGLGLEKIDFSHNQLTGSIPAGSSRLLESLINLDLSENHLQGNIPAEMGLLSKLRYLNLSWNDLHSHMPPEFGMLQNLTVLDLRNSALIGSVPSDICDSGNLAVLQLDGNSLEGSIPEQIGNCSSLYMLSLCHNNLSGSIPKSMSKLSKLKILRLEFNELSGEIPMELGMLQNLLAVNISHNKLTGRLPTGNIFQNLDKSSLEGNYGLCSPLLKGPCKMNVPKPLVLDPNEYNNQMGSPGQRNESSMDTGLSHHHRFLSVSAIVAISASFVIILGVIAISLLNVSVRRRLTFVDNALESMCSSSSRSGCPATGKLILFDSQSGSPDWISNPESLLNKASEIGEGVFGTVYKAPFGSHGRIVAIKKLITSNIIQYPEDFDREVRILGKARHPNLIALKGYYWTPQIQLLVTEYASNGSLQSKLHERITSIPPLSWPNRFKILLGTAKVLMTCYGDIQLNDDVLGLIVFKSDLHDPSSSLASWNEDDSSACSWSCVQCNPSTGRVTEINLDGLGLSGKIGRGLEKLQHLMVLSLSHNNFNGSITPSLTLPSTIQTLNLSYNGFSGQIPPSFLNMTSIRSLDLSHNSFSGQIPQNFFDNCNSLHYLSLSNNMFDGQIPTTISRCSSLNSIDLSSNRFAGFVDFAGVWSLSRLRQLDLSNNALSGSLPNGISSIHNLKELLLRKNQFSGPLPNDIGLCLHLNKLDLSDNQFNGELPESLKMLKSLSYLSTSNNIFAGEIPQWFGTMTSLEHLDLSNNQFAGAIPDSIGELTSLAYLSVSNNKLEGNIPASLVSCTALSVVKLRGNGFNGSIPEGLFGLGLEKIDFSQNQLTGSIPAGSSRLLESLTNLDLSENHLQGNIPAEMGLLSKLRYLNLSWNDLHSQMPPEFGMLQNLTVLDLRNSALIGSVPSNICDSGNLAVLQLDGNSLEGSIPEQIGNCSSLYMLSLCHNSLSGSIPKSLSKLSKLKILRLEFNELSGEIPMELGMLQNLLAVNISHNKLTGRLPTGSIFQNLDKSSLEGNYGLCSPLLKGPCKMNVPKPLVLDPNEYNNQMGSPGQRNESSMDTGLSHHHRFLSVSAIVAISASFVIILGVIAISLLNVSVRRRLTFVDNALESMCSSSSRSGCPATGKLILFDSQSGSPDWISNPESLLNKASEIGEGVFGTVYKAPFGSHGRVVAIKKLITSNIIQYPEDFDREVRILGKARHPNLIALKGYYWTPQIQLLVTEYAANGSLQSKLHERIPSIPPLSWPNRFKILLGTAKGLAHLHHSFRPPIIHYNIKPSNILLDENFNPKISDFGLARLLTKLDKHVMSNRVLLEQGNVLECVDPCMNEYPEDEVLPVLKLAMVCTSQIPSSRPSMAEVVQILQVIKTPVPQRMEVF</sequence>
<dbReference type="InterPro" id="IPR000719">
    <property type="entry name" value="Prot_kinase_dom"/>
</dbReference>
<feature type="transmembrane region" description="Helical" evidence="9">
    <location>
        <begin position="1454"/>
        <end position="1479"/>
    </location>
</feature>
<dbReference type="PROSITE" id="PS51450">
    <property type="entry name" value="LRR"/>
    <property type="match status" value="1"/>
</dbReference>
<feature type="domain" description="Protein kinase" evidence="11">
    <location>
        <begin position="1532"/>
        <end position="1762"/>
    </location>
</feature>
<feature type="binding site" evidence="8">
    <location>
        <position position="751"/>
    </location>
    <ligand>
        <name>ATP</name>
        <dbReference type="ChEBI" id="CHEBI:30616"/>
    </ligand>
</feature>
<dbReference type="PRINTS" id="PR00019">
    <property type="entry name" value="LEURICHRPT"/>
</dbReference>
<dbReference type="Pfam" id="PF00560">
    <property type="entry name" value="LRR_1"/>
    <property type="match status" value="7"/>
</dbReference>
<feature type="chain" id="PRO_5046237225" description="Protein kinase domain-containing protein" evidence="10">
    <location>
        <begin position="23"/>
        <end position="1762"/>
    </location>
</feature>
<evidence type="ECO:0000256" key="3">
    <source>
        <dbReference type="ARBA" id="ARBA00022692"/>
    </source>
</evidence>
<evidence type="ECO:0000256" key="4">
    <source>
        <dbReference type="ARBA" id="ARBA00022729"/>
    </source>
</evidence>
<evidence type="ECO:0000313" key="12">
    <source>
        <dbReference type="EMBL" id="MED6135216.1"/>
    </source>
</evidence>
<dbReference type="InterPro" id="IPR003591">
    <property type="entry name" value="Leu-rich_rpt_typical-subtyp"/>
</dbReference>
<proteinExistence type="predicted"/>
<evidence type="ECO:0000256" key="6">
    <source>
        <dbReference type="ARBA" id="ARBA00022989"/>
    </source>
</evidence>
<dbReference type="InterPro" id="IPR017441">
    <property type="entry name" value="Protein_kinase_ATP_BS"/>
</dbReference>
<evidence type="ECO:0000256" key="2">
    <source>
        <dbReference type="ARBA" id="ARBA00022614"/>
    </source>
</evidence>
<feature type="signal peptide" evidence="10">
    <location>
        <begin position="1"/>
        <end position="22"/>
    </location>
</feature>
<dbReference type="InterPro" id="IPR055414">
    <property type="entry name" value="LRR_R13L4/SHOC2-like"/>
</dbReference>
<evidence type="ECO:0000256" key="10">
    <source>
        <dbReference type="SAM" id="SignalP"/>
    </source>
</evidence>
<dbReference type="Proteomes" id="UP001341840">
    <property type="component" value="Unassembled WGS sequence"/>
</dbReference>
<feature type="transmembrane region" description="Helical" evidence="9">
    <location>
        <begin position="643"/>
        <end position="668"/>
    </location>
</feature>
<dbReference type="Pfam" id="PF00069">
    <property type="entry name" value="Pkinase"/>
    <property type="match status" value="2"/>
</dbReference>
<evidence type="ECO:0000313" key="13">
    <source>
        <dbReference type="Proteomes" id="UP001341840"/>
    </source>
</evidence>
<dbReference type="Pfam" id="PF23598">
    <property type="entry name" value="LRR_14"/>
    <property type="match status" value="3"/>
</dbReference>
<dbReference type="SUPFAM" id="SSF52058">
    <property type="entry name" value="L domain-like"/>
    <property type="match status" value="4"/>
</dbReference>
<keyword evidence="8" id="KW-0067">ATP-binding</keyword>
<keyword evidence="5" id="KW-0677">Repeat</keyword>
<keyword evidence="4 10" id="KW-0732">Signal</keyword>
<dbReference type="PANTHER" id="PTHR48060">
    <property type="entry name" value="DNA DAMAGE-REPAIR/TOLERATION PROTEIN DRT100"/>
    <property type="match status" value="1"/>
</dbReference>
<dbReference type="Gene3D" id="3.80.10.10">
    <property type="entry name" value="Ribonuclease Inhibitor"/>
    <property type="match status" value="7"/>
</dbReference>
<evidence type="ECO:0000256" key="1">
    <source>
        <dbReference type="ARBA" id="ARBA00004370"/>
    </source>
</evidence>
<dbReference type="InterPro" id="IPR032675">
    <property type="entry name" value="LRR_dom_sf"/>
</dbReference>
<dbReference type="Gene3D" id="3.30.200.20">
    <property type="entry name" value="Phosphorylase Kinase, domain 1"/>
    <property type="match status" value="1"/>
</dbReference>
<keyword evidence="6 9" id="KW-1133">Transmembrane helix</keyword>
<dbReference type="PROSITE" id="PS50011">
    <property type="entry name" value="PROTEIN_KINASE_DOM"/>
    <property type="match status" value="2"/>
</dbReference>
<reference evidence="12 13" key="1">
    <citation type="journal article" date="2023" name="Plants (Basel)">
        <title>Bridging the Gap: Combining Genomics and Transcriptomics Approaches to Understand Stylosanthes scabra, an Orphan Legume from the Brazilian Caatinga.</title>
        <authorList>
            <person name="Ferreira-Neto J.R.C."/>
            <person name="da Silva M.D."/>
            <person name="Binneck E."/>
            <person name="de Melo N.F."/>
            <person name="da Silva R.H."/>
            <person name="de Melo A.L.T.M."/>
            <person name="Pandolfi V."/>
            <person name="Bustamante F.O."/>
            <person name="Brasileiro-Vidal A.C."/>
            <person name="Benko-Iseppon A.M."/>
        </authorList>
    </citation>
    <scope>NUCLEOTIDE SEQUENCE [LARGE SCALE GENOMIC DNA]</scope>
    <source>
        <tissue evidence="12">Leaves</tissue>
    </source>
</reference>
<keyword evidence="13" id="KW-1185">Reference proteome</keyword>
<gene>
    <name evidence="12" type="ORF">PIB30_044205</name>
</gene>
<dbReference type="InterPro" id="IPR011009">
    <property type="entry name" value="Kinase-like_dom_sf"/>
</dbReference>
<comment type="subcellular location">
    <subcellularLocation>
        <location evidence="1">Membrane</location>
    </subcellularLocation>
</comment>
<evidence type="ECO:0000259" key="11">
    <source>
        <dbReference type="PROSITE" id="PS50011"/>
    </source>
</evidence>
<keyword evidence="7 9" id="KW-0472">Membrane</keyword>
<feature type="domain" description="Protein kinase" evidence="11">
    <location>
        <begin position="721"/>
        <end position="1027"/>
    </location>
</feature>
<keyword evidence="8" id="KW-0547">Nucleotide-binding</keyword>
<dbReference type="EMBL" id="JASCZI010060677">
    <property type="protein sequence ID" value="MED6135216.1"/>
    <property type="molecule type" value="Genomic_DNA"/>
</dbReference>
<evidence type="ECO:0000256" key="7">
    <source>
        <dbReference type="ARBA" id="ARBA00023136"/>
    </source>
</evidence>
<dbReference type="PROSITE" id="PS00107">
    <property type="entry name" value="PROTEIN_KINASE_ATP"/>
    <property type="match status" value="2"/>
</dbReference>
<comment type="caution">
    <text evidence="12">The sequence shown here is derived from an EMBL/GenBank/DDBJ whole genome shotgun (WGS) entry which is preliminary data.</text>
</comment>